<dbReference type="Proteomes" id="UP000704176">
    <property type="component" value="Unassembled WGS sequence"/>
</dbReference>
<keyword evidence="3" id="KW-1185">Reference proteome</keyword>
<name>A0ABS7VVT8_9HYPH</name>
<organism evidence="2 3">
    <name type="scientific">Microvirga puerhi</name>
    <dbReference type="NCBI Taxonomy" id="2876078"/>
    <lineage>
        <taxon>Bacteria</taxon>
        <taxon>Pseudomonadati</taxon>
        <taxon>Pseudomonadota</taxon>
        <taxon>Alphaproteobacteria</taxon>
        <taxon>Hyphomicrobiales</taxon>
        <taxon>Methylobacteriaceae</taxon>
        <taxon>Microvirga</taxon>
    </lineage>
</organism>
<evidence type="ECO:0000313" key="3">
    <source>
        <dbReference type="Proteomes" id="UP000704176"/>
    </source>
</evidence>
<gene>
    <name evidence="2" type="ORF">K9B37_23585</name>
</gene>
<evidence type="ECO:0000313" key="2">
    <source>
        <dbReference type="EMBL" id="MBZ6079240.1"/>
    </source>
</evidence>
<comment type="caution">
    <text evidence="2">The sequence shown here is derived from an EMBL/GenBank/DDBJ whole genome shotgun (WGS) entry which is preliminary data.</text>
</comment>
<accession>A0ABS7VVT8</accession>
<sequence length="112" mass="12552">MMIAQRNLEYVAENGTAISVPIQLFSPEEDDRCWACRYTIGWPNGVKSGVAYGFDSVQALILAINSIGNDLYFSDYHKTSRLTWGEINGGYGFPVTKNARDLLVGYDKEFDD</sequence>
<evidence type="ECO:0000259" key="1">
    <source>
        <dbReference type="Pfam" id="PF22302"/>
    </source>
</evidence>
<protein>
    <recommendedName>
        <fullName evidence="1">DUF6968 domain-containing protein</fullName>
    </recommendedName>
</protein>
<feature type="domain" description="DUF6968" evidence="1">
    <location>
        <begin position="4"/>
        <end position="95"/>
    </location>
</feature>
<dbReference type="EMBL" id="JAIRBM010000030">
    <property type="protein sequence ID" value="MBZ6079240.1"/>
    <property type="molecule type" value="Genomic_DNA"/>
</dbReference>
<dbReference type="RefSeq" id="WP_224316120.1">
    <property type="nucleotide sequence ID" value="NZ_JAIRBM010000030.1"/>
</dbReference>
<dbReference type="InterPro" id="IPR054241">
    <property type="entry name" value="DUF6968"/>
</dbReference>
<dbReference type="Pfam" id="PF22302">
    <property type="entry name" value="DUF6968"/>
    <property type="match status" value="1"/>
</dbReference>
<reference evidence="2 3" key="1">
    <citation type="submission" date="2021-09" db="EMBL/GenBank/DDBJ databases">
        <title>The complete genome sequence of a new microorganism.</title>
        <authorList>
            <person name="Zi Z."/>
        </authorList>
    </citation>
    <scope>NUCLEOTIDE SEQUENCE [LARGE SCALE GENOMIC DNA]</scope>
    <source>
        <strain evidence="2 3">WGZ8</strain>
    </source>
</reference>
<proteinExistence type="predicted"/>